<evidence type="ECO:0000256" key="4">
    <source>
        <dbReference type="ARBA" id="ARBA00011901"/>
    </source>
</evidence>
<evidence type="ECO:0000313" key="14">
    <source>
        <dbReference type="Proteomes" id="UP000029577"/>
    </source>
</evidence>
<comment type="caution">
    <text evidence="13">The sequence shown here is derived from an EMBL/GenBank/DDBJ whole genome shotgun (WGS) entry which is preliminary data.</text>
</comment>
<evidence type="ECO:0000313" key="13">
    <source>
        <dbReference type="EMBL" id="KGD71996.1"/>
    </source>
</evidence>
<dbReference type="EMBL" id="JPKR02000003">
    <property type="protein sequence ID" value="KGD71996.1"/>
    <property type="molecule type" value="Genomic_DNA"/>
</dbReference>
<comment type="similarity">
    <text evidence="3">Belongs to the N-acetylmuramoyl-L-alanine amidase 3 family.</text>
</comment>
<dbReference type="FunFam" id="3.40.630.40:FF:000002">
    <property type="entry name" value="N-acetylmuramoyl-L-alanine amidase AmiA"/>
    <property type="match status" value="1"/>
</dbReference>
<protein>
    <recommendedName>
        <fullName evidence="9">N-acetylmuramoyl-L-alanine amidase AmiA</fullName>
        <ecNumber evidence="4">3.5.1.28</ecNumber>
    </recommendedName>
</protein>
<feature type="signal peptide" evidence="11">
    <location>
        <begin position="1"/>
        <end position="25"/>
    </location>
</feature>
<keyword evidence="8" id="KW-0961">Cell wall biogenesis/degradation</keyword>
<evidence type="ECO:0000256" key="2">
    <source>
        <dbReference type="ARBA" id="ARBA00004418"/>
    </source>
</evidence>
<evidence type="ECO:0000256" key="9">
    <source>
        <dbReference type="ARBA" id="ARBA00074579"/>
    </source>
</evidence>
<evidence type="ECO:0000256" key="1">
    <source>
        <dbReference type="ARBA" id="ARBA00001561"/>
    </source>
</evidence>
<evidence type="ECO:0000256" key="3">
    <source>
        <dbReference type="ARBA" id="ARBA00010860"/>
    </source>
</evidence>
<dbReference type="AlphaFoldDB" id="A0A095T4Z4"/>
<dbReference type="SUPFAM" id="SSF53187">
    <property type="entry name" value="Zn-dependent exopeptidases"/>
    <property type="match status" value="1"/>
</dbReference>
<evidence type="ECO:0000259" key="12">
    <source>
        <dbReference type="SMART" id="SM00646"/>
    </source>
</evidence>
<reference evidence="13" key="1">
    <citation type="submission" date="2014-12" db="EMBL/GenBank/DDBJ databases">
        <title>The draft genome of the Tatumella morbirosei type strain, LMG23360T isolated from pineapple rot.</title>
        <authorList>
            <person name="Smits T.H."/>
            <person name="Palmer M."/>
            <person name="Venter S.N."/>
            <person name="Duffy B."/>
            <person name="Steenkamp E.T."/>
            <person name="Chan W.Y."/>
            <person name="Coutinho T.A."/>
            <person name="Coetzee M.P."/>
            <person name="De Maayer P."/>
        </authorList>
    </citation>
    <scope>NUCLEOTIDE SEQUENCE [LARGE SCALE GENOMIC DNA]</scope>
    <source>
        <strain evidence="13">LMG 23360</strain>
    </source>
</reference>
<sequence>MKKPLTLARRHFLLSGLALCLPALAKEEFATLTFTPLSPAHSSAEKQPSMGRRTPSQTPGAVEVTTSPGAMQSRARKLVMIDPGHGGKDPGAIGEKGEEEKHVVLEIAHNLQALFANHRHIEVRLTREDDHFIPLYQRVNIAHQHNADMFLSIHADGFTSPQAHGASVYALSTRGASSTMARYLSQRENAADDYADINVQTKDAQLQRVFFDLVQNQNIKSSLDLCRHMIGHIRTVHTMHSYHPEQAAFVVLKSPSIPSVLIETSFITNPQEEHLLGTRQFRMKMAKAIAGGIESYFTV</sequence>
<evidence type="ECO:0000256" key="5">
    <source>
        <dbReference type="ARBA" id="ARBA00022729"/>
    </source>
</evidence>
<dbReference type="GO" id="GO:0071555">
    <property type="term" value="P:cell wall organization"/>
    <property type="evidence" value="ECO:0007669"/>
    <property type="project" value="UniProtKB-KW"/>
</dbReference>
<dbReference type="PANTHER" id="PTHR30404:SF2">
    <property type="entry name" value="N-ACETYLMURAMOYL-L-ALANINE AMIDASE AMIA"/>
    <property type="match status" value="1"/>
</dbReference>
<keyword evidence="14" id="KW-1185">Reference proteome</keyword>
<dbReference type="GO" id="GO:0030288">
    <property type="term" value="C:outer membrane-bounded periplasmic space"/>
    <property type="evidence" value="ECO:0007669"/>
    <property type="project" value="TreeGrafter"/>
</dbReference>
<evidence type="ECO:0000256" key="10">
    <source>
        <dbReference type="SAM" id="MobiDB-lite"/>
    </source>
</evidence>
<keyword evidence="7" id="KW-0378">Hydrolase</keyword>
<dbReference type="EC" id="3.5.1.28" evidence="4"/>
<organism evidence="13 14">
    <name type="scientific">Tatumella morbirosei</name>
    <dbReference type="NCBI Taxonomy" id="642227"/>
    <lineage>
        <taxon>Bacteria</taxon>
        <taxon>Pseudomonadati</taxon>
        <taxon>Pseudomonadota</taxon>
        <taxon>Gammaproteobacteria</taxon>
        <taxon>Enterobacterales</taxon>
        <taxon>Erwiniaceae</taxon>
        <taxon>Tatumella</taxon>
    </lineage>
</organism>
<keyword evidence="5 11" id="KW-0732">Signal</keyword>
<comment type="catalytic activity">
    <reaction evidence="1">
        <text>Hydrolyzes the link between N-acetylmuramoyl residues and L-amino acid residues in certain cell-wall glycopeptides.</text>
        <dbReference type="EC" id="3.5.1.28"/>
    </reaction>
</comment>
<dbReference type="RefSeq" id="WP_038021167.1">
    <property type="nucleotide sequence ID" value="NZ_JPKR02000003.1"/>
</dbReference>
<dbReference type="GO" id="GO:0008745">
    <property type="term" value="F:N-acetylmuramoyl-L-alanine amidase activity"/>
    <property type="evidence" value="ECO:0007669"/>
    <property type="project" value="UniProtKB-EC"/>
</dbReference>
<dbReference type="eggNOG" id="COG0860">
    <property type="taxonomic scope" value="Bacteria"/>
</dbReference>
<comment type="subcellular location">
    <subcellularLocation>
        <location evidence="2">Periplasm</location>
    </subcellularLocation>
</comment>
<evidence type="ECO:0000256" key="6">
    <source>
        <dbReference type="ARBA" id="ARBA00022764"/>
    </source>
</evidence>
<dbReference type="Proteomes" id="UP000029577">
    <property type="component" value="Unassembled WGS sequence"/>
</dbReference>
<keyword evidence="6" id="KW-0574">Periplasm</keyword>
<gene>
    <name evidence="13" type="ORF">HA49_14425</name>
</gene>
<dbReference type="GO" id="GO:0009253">
    <property type="term" value="P:peptidoglycan catabolic process"/>
    <property type="evidence" value="ECO:0007669"/>
    <property type="project" value="InterPro"/>
</dbReference>
<feature type="domain" description="MurNAc-LAA" evidence="12">
    <location>
        <begin position="139"/>
        <end position="294"/>
    </location>
</feature>
<dbReference type="CDD" id="cd02696">
    <property type="entry name" value="MurNAc-LAA"/>
    <property type="match status" value="1"/>
</dbReference>
<dbReference type="SMART" id="SM00646">
    <property type="entry name" value="Ami_3"/>
    <property type="match status" value="1"/>
</dbReference>
<evidence type="ECO:0000256" key="7">
    <source>
        <dbReference type="ARBA" id="ARBA00022801"/>
    </source>
</evidence>
<accession>A0A095T4Z4</accession>
<dbReference type="STRING" id="642227.HA49_14425"/>
<dbReference type="Pfam" id="PF01520">
    <property type="entry name" value="Amidase_3"/>
    <property type="match status" value="1"/>
</dbReference>
<dbReference type="InterPro" id="IPR002508">
    <property type="entry name" value="MurNAc-LAA_cat"/>
</dbReference>
<dbReference type="OrthoDB" id="9806267at2"/>
<dbReference type="Gene3D" id="3.40.630.40">
    <property type="entry name" value="Zn-dependent exopeptidases"/>
    <property type="match status" value="1"/>
</dbReference>
<evidence type="ECO:0000256" key="11">
    <source>
        <dbReference type="SAM" id="SignalP"/>
    </source>
</evidence>
<feature type="compositionally biased region" description="Polar residues" evidence="10">
    <location>
        <begin position="54"/>
        <end position="69"/>
    </location>
</feature>
<feature type="region of interest" description="Disordered" evidence="10">
    <location>
        <begin position="38"/>
        <end position="69"/>
    </location>
</feature>
<feature type="chain" id="PRO_5001910654" description="N-acetylmuramoyl-L-alanine amidase AmiA" evidence="11">
    <location>
        <begin position="26"/>
        <end position="299"/>
    </location>
</feature>
<proteinExistence type="inferred from homology"/>
<name>A0A095T4Z4_9GAMM</name>
<dbReference type="PANTHER" id="PTHR30404">
    <property type="entry name" value="N-ACETYLMURAMOYL-L-ALANINE AMIDASE"/>
    <property type="match status" value="1"/>
</dbReference>
<dbReference type="InterPro" id="IPR050695">
    <property type="entry name" value="N-acetylmuramoyl_amidase_3"/>
</dbReference>
<evidence type="ECO:0000256" key="8">
    <source>
        <dbReference type="ARBA" id="ARBA00023316"/>
    </source>
</evidence>